<accession>A0A226E1X7</accession>
<dbReference type="InterPro" id="IPR001870">
    <property type="entry name" value="B30.2/SPRY"/>
</dbReference>
<dbReference type="PANTHER" id="PTHR12245:SF7">
    <property type="entry name" value="F-BOX_SPRY DOMAIN-CONTAINING PROTEIN 1"/>
    <property type="match status" value="1"/>
</dbReference>
<keyword evidence="6" id="KW-0770">Synapse</keyword>
<dbReference type="UniPathway" id="UPA00143"/>
<dbReference type="InterPro" id="IPR043136">
    <property type="entry name" value="B30.2/SPRY_sf"/>
</dbReference>
<dbReference type="Gene3D" id="2.60.120.920">
    <property type="match status" value="1"/>
</dbReference>
<evidence type="ECO:0000256" key="5">
    <source>
        <dbReference type="ARBA" id="ARBA00022902"/>
    </source>
</evidence>
<dbReference type="InterPro" id="IPR036047">
    <property type="entry name" value="F-box-like_dom_sf"/>
</dbReference>
<comment type="caution">
    <text evidence="11">The sequence shown here is derived from an EMBL/GenBank/DDBJ whole genome shotgun (WGS) entry which is preliminary data.</text>
</comment>
<evidence type="ECO:0000256" key="3">
    <source>
        <dbReference type="ARBA" id="ARBA00016614"/>
    </source>
</evidence>
<evidence type="ECO:0000256" key="6">
    <source>
        <dbReference type="ARBA" id="ARBA00023018"/>
    </source>
</evidence>
<dbReference type="CDD" id="cd12907">
    <property type="entry name" value="SPRY_Fbox"/>
    <property type="match status" value="1"/>
</dbReference>
<dbReference type="Pfam" id="PF00622">
    <property type="entry name" value="SPRY"/>
    <property type="match status" value="1"/>
</dbReference>
<dbReference type="PROSITE" id="PS50181">
    <property type="entry name" value="FBOX"/>
    <property type="match status" value="1"/>
</dbReference>
<dbReference type="Pfam" id="PF12937">
    <property type="entry name" value="F-box-like"/>
    <property type="match status" value="1"/>
</dbReference>
<dbReference type="Gene3D" id="1.20.1280.50">
    <property type="match status" value="1"/>
</dbReference>
<dbReference type="SUPFAM" id="SSF81383">
    <property type="entry name" value="F-box domain"/>
    <property type="match status" value="1"/>
</dbReference>
<dbReference type="SMART" id="SM00256">
    <property type="entry name" value="FBOX"/>
    <property type="match status" value="1"/>
</dbReference>
<comment type="similarity">
    <text evidence="2">Belongs to the FBXO45/Fsn family.</text>
</comment>
<dbReference type="InterPro" id="IPR035784">
    <property type="entry name" value="SPRY_FBXO45"/>
</dbReference>
<dbReference type="OrthoDB" id="2398163at2759"/>
<evidence type="ECO:0000259" key="9">
    <source>
        <dbReference type="PROSITE" id="PS50181"/>
    </source>
</evidence>
<evidence type="ECO:0000259" key="10">
    <source>
        <dbReference type="PROSITE" id="PS50188"/>
    </source>
</evidence>
<evidence type="ECO:0000313" key="12">
    <source>
        <dbReference type="Proteomes" id="UP000198287"/>
    </source>
</evidence>
<evidence type="ECO:0000256" key="7">
    <source>
        <dbReference type="ARBA" id="ARBA00034103"/>
    </source>
</evidence>
<sequence length="431" mass="46192">MSHRQTGPPPPPPKHQSPKPSSNNHHHHGKTRAGPSNGGPNATTTTGGSPLISSPTHKQNGRIAVAALPSTSSSSSSSATSGPSVTPTAAAGAVGGKKSPLLSSLAQNKPSTSSANYKDMMAAKTLQSPAGVVGDENNTVDDVIDPAGGEGVPQDETATSPDQFEVLFGSTDSEDDQSSSISMIPDNVLENLFTFLDLPDIVAVGCVCTLWNRVISDENGDVWRSLCLRRMDRETLNSEMLAMCPSYKTKLRAFYHAWNPLDCSRNIYVKPNGFTIHRNPVAQSTDGARGKIGFSHGRHAWEVKWEGPLGTVAVLGVATHDADLRMQGYIALLGKDERSWGWNLVENVLLHNGDSQGNYPLVNNAPRYQVGEKIRVILDCEDNTLSFEKNDEFLGVAFRGLPQHELLFPAVSAVYGNSEISMIYLGPPLDG</sequence>
<feature type="region of interest" description="Disordered" evidence="8">
    <location>
        <begin position="1"/>
        <end position="114"/>
    </location>
</feature>
<evidence type="ECO:0000256" key="2">
    <source>
        <dbReference type="ARBA" id="ARBA00007328"/>
    </source>
</evidence>
<dbReference type="FunFam" id="2.60.120.920:FF:000017">
    <property type="entry name" value="F-box/SPRY domain-containing protein 1"/>
    <property type="match status" value="1"/>
</dbReference>
<gene>
    <name evidence="11" type="ORF">Fcan01_13782</name>
</gene>
<feature type="compositionally biased region" description="Polar residues" evidence="8">
    <location>
        <begin position="101"/>
        <end position="114"/>
    </location>
</feature>
<dbReference type="SUPFAM" id="SSF49899">
    <property type="entry name" value="Concanavalin A-like lectins/glucanases"/>
    <property type="match status" value="1"/>
</dbReference>
<dbReference type="GO" id="GO:0016567">
    <property type="term" value="P:protein ubiquitination"/>
    <property type="evidence" value="ECO:0007669"/>
    <property type="project" value="UniProtKB-UniPathway"/>
</dbReference>
<dbReference type="AlphaFoldDB" id="A0A226E1X7"/>
<evidence type="ECO:0000313" key="11">
    <source>
        <dbReference type="EMBL" id="OXA51563.1"/>
    </source>
</evidence>
<comment type="subcellular location">
    <subcellularLocation>
        <location evidence="7">Synapse</location>
    </subcellularLocation>
</comment>
<dbReference type="GO" id="GO:0019005">
    <property type="term" value="C:SCF ubiquitin ligase complex"/>
    <property type="evidence" value="ECO:0007669"/>
    <property type="project" value="UniProtKB-ARBA"/>
</dbReference>
<dbReference type="InterPro" id="IPR001810">
    <property type="entry name" value="F-box_dom"/>
</dbReference>
<dbReference type="PROSITE" id="PS50188">
    <property type="entry name" value="B302_SPRY"/>
    <property type="match status" value="1"/>
</dbReference>
<dbReference type="EMBL" id="LNIX01000007">
    <property type="protein sequence ID" value="OXA51563.1"/>
    <property type="molecule type" value="Genomic_DNA"/>
</dbReference>
<dbReference type="GO" id="GO:0051961">
    <property type="term" value="P:negative regulation of nervous system development"/>
    <property type="evidence" value="ECO:0007669"/>
    <property type="project" value="UniProtKB-ARBA"/>
</dbReference>
<protein>
    <recommendedName>
        <fullName evidence="3">F-box/SPRY domain-containing protein 1</fullName>
    </recommendedName>
</protein>
<dbReference type="InterPro" id="IPR003877">
    <property type="entry name" value="SPRY_dom"/>
</dbReference>
<dbReference type="Proteomes" id="UP000198287">
    <property type="component" value="Unassembled WGS sequence"/>
</dbReference>
<dbReference type="GO" id="GO:0045202">
    <property type="term" value="C:synapse"/>
    <property type="evidence" value="ECO:0007669"/>
    <property type="project" value="UniProtKB-SubCell"/>
</dbReference>
<dbReference type="GO" id="GO:0060386">
    <property type="term" value="P:synapse assembly involved in innervation"/>
    <property type="evidence" value="ECO:0007669"/>
    <property type="project" value="TreeGrafter"/>
</dbReference>
<keyword evidence="12" id="KW-1185">Reference proteome</keyword>
<proteinExistence type="inferred from homology"/>
<dbReference type="STRING" id="158441.A0A226E1X7"/>
<feature type="compositionally biased region" description="Low complexity" evidence="8">
    <location>
        <begin position="34"/>
        <end position="50"/>
    </location>
</feature>
<organism evidence="11 12">
    <name type="scientific">Folsomia candida</name>
    <name type="common">Springtail</name>
    <dbReference type="NCBI Taxonomy" id="158441"/>
    <lineage>
        <taxon>Eukaryota</taxon>
        <taxon>Metazoa</taxon>
        <taxon>Ecdysozoa</taxon>
        <taxon>Arthropoda</taxon>
        <taxon>Hexapoda</taxon>
        <taxon>Collembola</taxon>
        <taxon>Entomobryomorpha</taxon>
        <taxon>Isotomoidea</taxon>
        <taxon>Isotomidae</taxon>
        <taxon>Proisotominae</taxon>
        <taxon>Folsomia</taxon>
    </lineage>
</organism>
<dbReference type="InterPro" id="IPR050672">
    <property type="entry name" value="FBXO45-Fsn/SPSB_families"/>
</dbReference>
<feature type="domain" description="B30.2/SPRY" evidence="10">
    <location>
        <begin position="236"/>
        <end position="429"/>
    </location>
</feature>
<evidence type="ECO:0000256" key="1">
    <source>
        <dbReference type="ARBA" id="ARBA00004906"/>
    </source>
</evidence>
<name>A0A226E1X7_FOLCA</name>
<dbReference type="InterPro" id="IPR013320">
    <property type="entry name" value="ConA-like_dom_sf"/>
</dbReference>
<evidence type="ECO:0000256" key="8">
    <source>
        <dbReference type="SAM" id="MobiDB-lite"/>
    </source>
</evidence>
<keyword evidence="4" id="KW-0833">Ubl conjugation pathway</keyword>
<feature type="compositionally biased region" description="Low complexity" evidence="8">
    <location>
        <begin position="64"/>
        <end position="99"/>
    </location>
</feature>
<evidence type="ECO:0000256" key="4">
    <source>
        <dbReference type="ARBA" id="ARBA00022786"/>
    </source>
</evidence>
<dbReference type="PANTHER" id="PTHR12245">
    <property type="entry name" value="SPRY DOMAIN CONTAINING SOCS BOX PROTEIN"/>
    <property type="match status" value="1"/>
</dbReference>
<dbReference type="GO" id="GO:0043161">
    <property type="term" value="P:proteasome-mediated ubiquitin-dependent protein catabolic process"/>
    <property type="evidence" value="ECO:0007669"/>
    <property type="project" value="TreeGrafter"/>
</dbReference>
<reference evidence="11 12" key="1">
    <citation type="submission" date="2015-12" db="EMBL/GenBank/DDBJ databases">
        <title>The genome of Folsomia candida.</title>
        <authorList>
            <person name="Faddeeva A."/>
            <person name="Derks M.F."/>
            <person name="Anvar Y."/>
            <person name="Smit S."/>
            <person name="Van Straalen N."/>
            <person name="Roelofs D."/>
        </authorList>
    </citation>
    <scope>NUCLEOTIDE SEQUENCE [LARGE SCALE GENOMIC DNA]</scope>
    <source>
        <strain evidence="11 12">VU population</strain>
        <tissue evidence="11">Whole body</tissue>
    </source>
</reference>
<feature type="domain" description="F-box" evidence="9">
    <location>
        <begin position="178"/>
        <end position="226"/>
    </location>
</feature>
<keyword evidence="5" id="KW-0524">Neurogenesis</keyword>
<dbReference type="SMART" id="SM00449">
    <property type="entry name" value="SPRY"/>
    <property type="match status" value="1"/>
</dbReference>
<comment type="pathway">
    <text evidence="1">Protein modification; protein ubiquitination.</text>
</comment>